<protein>
    <recommendedName>
        <fullName evidence="3">Peptidase aspartic putative domain-containing protein</fullName>
    </recommendedName>
</protein>
<evidence type="ECO:0008006" key="3">
    <source>
        <dbReference type="Google" id="ProtNLM"/>
    </source>
</evidence>
<evidence type="ECO:0000313" key="1">
    <source>
        <dbReference type="EMBL" id="CAG2056554.1"/>
    </source>
</evidence>
<proteinExistence type="predicted"/>
<evidence type="ECO:0000313" key="2">
    <source>
        <dbReference type="Proteomes" id="UP001153148"/>
    </source>
</evidence>
<gene>
    <name evidence="1" type="ORF">TPAB3V08_LOCUS3544</name>
</gene>
<reference evidence="1" key="1">
    <citation type="submission" date="2021-03" db="EMBL/GenBank/DDBJ databases">
        <authorList>
            <person name="Tran Van P."/>
        </authorList>
    </citation>
    <scope>NUCLEOTIDE SEQUENCE</scope>
</reference>
<accession>A0ABN7NQA3</accession>
<dbReference type="EMBL" id="CAJPIN010004025">
    <property type="protein sequence ID" value="CAG2056554.1"/>
    <property type="molecule type" value="Genomic_DNA"/>
</dbReference>
<comment type="caution">
    <text evidence="1">The sequence shown here is derived from an EMBL/GenBank/DDBJ whole genome shotgun (WGS) entry which is preliminary data.</text>
</comment>
<sequence>MANPRLKERELKKPMIGMKLKDIVKDWLALNIHYEEMLRGDAARANRENAAESYDVLEVKILLGANILTRLLTGKIEVLDEGMTAVETKLGWTVMGQRAANCHKSQSDAEAENVLPEDVTAINNSSLLIVKSPDVVAEKVSPEDVTAVNNNSLLLGESFDVVALNALPEGVTAVNNSSPLLVESPESIMDHNNCSFSGGQQ</sequence>
<name>A0ABN7NQA3_TIMPD</name>
<keyword evidence="2" id="KW-1185">Reference proteome</keyword>
<organism evidence="1 2">
    <name type="scientific">Timema podura</name>
    <name type="common">Walking stick</name>
    <dbReference type="NCBI Taxonomy" id="61482"/>
    <lineage>
        <taxon>Eukaryota</taxon>
        <taxon>Metazoa</taxon>
        <taxon>Ecdysozoa</taxon>
        <taxon>Arthropoda</taxon>
        <taxon>Hexapoda</taxon>
        <taxon>Insecta</taxon>
        <taxon>Pterygota</taxon>
        <taxon>Neoptera</taxon>
        <taxon>Polyneoptera</taxon>
        <taxon>Phasmatodea</taxon>
        <taxon>Timematodea</taxon>
        <taxon>Timematoidea</taxon>
        <taxon>Timematidae</taxon>
        <taxon>Timema</taxon>
    </lineage>
</organism>
<dbReference type="Proteomes" id="UP001153148">
    <property type="component" value="Unassembled WGS sequence"/>
</dbReference>